<dbReference type="AlphaFoldDB" id="A0AAE0RF49"/>
<protein>
    <submittedName>
        <fullName evidence="1">Uncharacterized protein</fullName>
    </submittedName>
</protein>
<reference evidence="1" key="1">
    <citation type="submission" date="2023-06" db="EMBL/GenBank/DDBJ databases">
        <title>Male Hemibagrus guttatus genome.</title>
        <authorList>
            <person name="Bian C."/>
        </authorList>
    </citation>
    <scope>NUCLEOTIDE SEQUENCE</scope>
    <source>
        <strain evidence="1">Male_cb2023</strain>
        <tissue evidence="1">Muscle</tissue>
    </source>
</reference>
<name>A0AAE0RF49_9TELE</name>
<dbReference type="Proteomes" id="UP001274896">
    <property type="component" value="Unassembled WGS sequence"/>
</dbReference>
<proteinExistence type="predicted"/>
<sequence length="118" mass="13679">MVLITISLSAPQQKLICMAGIFRIAAYSSFYCCNYVQATQTKFKGQSVKSMNHKRQMEVTLQTKDITAPVECDLHYNQVENMKWKINKLHTFPQTQRSSCAFFKSFPKNKHINRVNIL</sequence>
<dbReference type="EMBL" id="JAUCMX010000003">
    <property type="protein sequence ID" value="KAK3551919.1"/>
    <property type="molecule type" value="Genomic_DNA"/>
</dbReference>
<keyword evidence="2" id="KW-1185">Reference proteome</keyword>
<accession>A0AAE0RF49</accession>
<comment type="caution">
    <text evidence="1">The sequence shown here is derived from an EMBL/GenBank/DDBJ whole genome shotgun (WGS) entry which is preliminary data.</text>
</comment>
<gene>
    <name evidence="1" type="ORF">QTP70_031536</name>
</gene>
<evidence type="ECO:0000313" key="1">
    <source>
        <dbReference type="EMBL" id="KAK3551919.1"/>
    </source>
</evidence>
<organism evidence="1 2">
    <name type="scientific">Hemibagrus guttatus</name>
    <dbReference type="NCBI Taxonomy" id="175788"/>
    <lineage>
        <taxon>Eukaryota</taxon>
        <taxon>Metazoa</taxon>
        <taxon>Chordata</taxon>
        <taxon>Craniata</taxon>
        <taxon>Vertebrata</taxon>
        <taxon>Euteleostomi</taxon>
        <taxon>Actinopterygii</taxon>
        <taxon>Neopterygii</taxon>
        <taxon>Teleostei</taxon>
        <taxon>Ostariophysi</taxon>
        <taxon>Siluriformes</taxon>
        <taxon>Bagridae</taxon>
        <taxon>Hemibagrus</taxon>
    </lineage>
</organism>
<evidence type="ECO:0000313" key="2">
    <source>
        <dbReference type="Proteomes" id="UP001274896"/>
    </source>
</evidence>